<dbReference type="EMBL" id="PJQM01001454">
    <property type="protein sequence ID" value="RCI02292.1"/>
    <property type="molecule type" value="Genomic_DNA"/>
</dbReference>
<evidence type="ECO:0000313" key="3">
    <source>
        <dbReference type="Proteomes" id="UP000253551"/>
    </source>
</evidence>
<keyword evidence="3" id="KW-1185">Reference proteome</keyword>
<reference evidence="2 3" key="1">
    <citation type="journal article" date="2018" name="G3 (Bethesda)">
        <title>Phylogenetic and Phylogenomic Definition of Rhizopus Species.</title>
        <authorList>
            <person name="Gryganskyi A.P."/>
            <person name="Golan J."/>
            <person name="Dolatabadi S."/>
            <person name="Mondo S."/>
            <person name="Robb S."/>
            <person name="Idnurm A."/>
            <person name="Muszewska A."/>
            <person name="Steczkiewicz K."/>
            <person name="Masonjones S."/>
            <person name="Liao H.L."/>
            <person name="Gajdeczka M.T."/>
            <person name="Anike F."/>
            <person name="Vuek A."/>
            <person name="Anishchenko I.M."/>
            <person name="Voigt K."/>
            <person name="de Hoog G.S."/>
            <person name="Smith M.E."/>
            <person name="Heitman J."/>
            <person name="Vilgalys R."/>
            <person name="Stajich J.E."/>
        </authorList>
    </citation>
    <scope>NUCLEOTIDE SEQUENCE [LARGE SCALE GENOMIC DNA]</scope>
    <source>
        <strain evidence="2 3">LSU 92-RS-03</strain>
    </source>
</reference>
<proteinExistence type="predicted"/>
<comment type="caution">
    <text evidence="2">The sequence shown here is derived from an EMBL/GenBank/DDBJ whole genome shotgun (WGS) entry which is preliminary data.</text>
</comment>
<evidence type="ECO:0000313" key="2">
    <source>
        <dbReference type="EMBL" id="RCI02292.1"/>
    </source>
</evidence>
<accession>A0A367KKB4</accession>
<feature type="region of interest" description="Disordered" evidence="1">
    <location>
        <begin position="89"/>
        <end position="108"/>
    </location>
</feature>
<feature type="region of interest" description="Disordered" evidence="1">
    <location>
        <begin position="127"/>
        <end position="157"/>
    </location>
</feature>
<sequence>MNSKEAFINALERSNNNDDVMYALCERIIGLRRDDVTGIENTLDDEEKRLLQERGGSLQMANLFQTINTLFPSDEVNESIPDVTAEVPTTQETLNEGTPTTQGTPIPQPILTRPFFAKGMRLLVKVCDEEGRNPSSRPGKDENSKGETLETHLKYGK</sequence>
<dbReference type="AlphaFoldDB" id="A0A367KKB4"/>
<gene>
    <name evidence="2" type="ORF">CU098_004178</name>
</gene>
<feature type="non-terminal residue" evidence="2">
    <location>
        <position position="157"/>
    </location>
</feature>
<evidence type="ECO:0000256" key="1">
    <source>
        <dbReference type="SAM" id="MobiDB-lite"/>
    </source>
</evidence>
<organism evidence="2 3">
    <name type="scientific">Rhizopus stolonifer</name>
    <name type="common">Rhizopus nigricans</name>
    <dbReference type="NCBI Taxonomy" id="4846"/>
    <lineage>
        <taxon>Eukaryota</taxon>
        <taxon>Fungi</taxon>
        <taxon>Fungi incertae sedis</taxon>
        <taxon>Mucoromycota</taxon>
        <taxon>Mucoromycotina</taxon>
        <taxon>Mucoromycetes</taxon>
        <taxon>Mucorales</taxon>
        <taxon>Mucorineae</taxon>
        <taxon>Rhizopodaceae</taxon>
        <taxon>Rhizopus</taxon>
    </lineage>
</organism>
<protein>
    <submittedName>
        <fullName evidence="2">Uncharacterized protein</fullName>
    </submittedName>
</protein>
<name>A0A367KKB4_RHIST</name>
<dbReference type="Proteomes" id="UP000253551">
    <property type="component" value="Unassembled WGS sequence"/>
</dbReference>